<organism evidence="2 3">
    <name type="scientific">Flavobacterium hungaricum</name>
    <dbReference type="NCBI Taxonomy" id="2082725"/>
    <lineage>
        <taxon>Bacteria</taxon>
        <taxon>Pseudomonadati</taxon>
        <taxon>Bacteroidota</taxon>
        <taxon>Flavobacteriia</taxon>
        <taxon>Flavobacteriales</taxon>
        <taxon>Flavobacteriaceae</taxon>
        <taxon>Flavobacterium</taxon>
    </lineage>
</organism>
<dbReference type="EMBL" id="PRDM01000001">
    <property type="protein sequence ID" value="MBE8723530.1"/>
    <property type="molecule type" value="Genomic_DNA"/>
</dbReference>
<accession>A0ABR9TDW7</accession>
<dbReference type="Gene3D" id="3.40.50.300">
    <property type="entry name" value="P-loop containing nucleotide triphosphate hydrolases"/>
    <property type="match status" value="1"/>
</dbReference>
<dbReference type="PANTHER" id="PTHR40396:SF1">
    <property type="entry name" value="ATPASE AAA-TYPE CORE DOMAIN-CONTAINING PROTEIN"/>
    <property type="match status" value="1"/>
</dbReference>
<gene>
    <name evidence="2" type="ORF">C4F50_01125</name>
</gene>
<dbReference type="InterPro" id="IPR027417">
    <property type="entry name" value="P-loop_NTPase"/>
</dbReference>
<name>A0ABR9TDW7_9FLAO</name>
<keyword evidence="2" id="KW-0067">ATP-binding</keyword>
<comment type="caution">
    <text evidence="2">The sequence shown here is derived from an EMBL/GenBank/DDBJ whole genome shotgun (WGS) entry which is preliminary data.</text>
</comment>
<proteinExistence type="predicted"/>
<dbReference type="RefSeq" id="WP_193844591.1">
    <property type="nucleotide sequence ID" value="NZ_PRDM01000001.1"/>
</dbReference>
<evidence type="ECO:0000313" key="2">
    <source>
        <dbReference type="EMBL" id="MBE8723530.1"/>
    </source>
</evidence>
<keyword evidence="3" id="KW-1185">Reference proteome</keyword>
<dbReference type="GO" id="GO:0005524">
    <property type="term" value="F:ATP binding"/>
    <property type="evidence" value="ECO:0007669"/>
    <property type="project" value="UniProtKB-KW"/>
</dbReference>
<dbReference type="Pfam" id="PF13304">
    <property type="entry name" value="AAA_21"/>
    <property type="match status" value="1"/>
</dbReference>
<evidence type="ECO:0000313" key="3">
    <source>
        <dbReference type="Proteomes" id="UP000640614"/>
    </source>
</evidence>
<keyword evidence="2" id="KW-0547">Nucleotide-binding</keyword>
<sequence>MILEFSISNYRSICEKQSFAMIASGAKSRPNNIFDVDLNNGSNVKLTKTAGIFGANASGKSNVIRALFEIRMLIVDSRILKIDRPIPAYDPFLFNTKSNNEPVEFEIIFLSKDKKKYQYKLAFNQHEIVEESLHHFPSIKSQIIFNRGKEKDLHDENIHIGKLGKNFNYKKYKVYKKIPLLSIFGQAENYHTDISPVFTFFDEIEIWNVTESGVVRRLAEYVKEFLQESDNKVLVPQIEELIRQADTQIQALLIDDTKRGEREVNTVLGEPISTVRRREILYGEHNVYERNNIVAKHNLPFFNESFGTNKLFALGGLIVKTINQGGVIFFDELDSSFHPLVTKLLVNFFQESNLSNAQLIFTTHETYLLNKEFRSDQIWFTQKKENGQTELFSAQDFDGVREDIPFEKWYLGGKFGAIPYITKGGHEEKED</sequence>
<dbReference type="InterPro" id="IPR003959">
    <property type="entry name" value="ATPase_AAA_core"/>
</dbReference>
<feature type="domain" description="ATPase AAA-type core" evidence="1">
    <location>
        <begin position="51"/>
        <end position="370"/>
    </location>
</feature>
<evidence type="ECO:0000259" key="1">
    <source>
        <dbReference type="Pfam" id="PF13304"/>
    </source>
</evidence>
<dbReference type="Proteomes" id="UP000640614">
    <property type="component" value="Unassembled WGS sequence"/>
</dbReference>
<protein>
    <submittedName>
        <fullName evidence="2">ATP-binding protein</fullName>
    </submittedName>
</protein>
<reference evidence="2 3" key="1">
    <citation type="submission" date="2018-07" db="EMBL/GenBank/DDBJ databases">
        <title>Genome assembly of strain KB82.</title>
        <authorList>
            <person name="Kukolya J."/>
            <person name="Horvath B."/>
            <person name="Nagy I."/>
            <person name="Toth A."/>
        </authorList>
    </citation>
    <scope>NUCLEOTIDE SEQUENCE [LARGE SCALE GENOMIC DNA]</scope>
    <source>
        <strain evidence="2 3">Kb82</strain>
    </source>
</reference>
<dbReference type="PANTHER" id="PTHR40396">
    <property type="entry name" value="ATPASE-LIKE PROTEIN"/>
    <property type="match status" value="1"/>
</dbReference>
<dbReference type="SUPFAM" id="SSF52540">
    <property type="entry name" value="P-loop containing nucleoside triphosphate hydrolases"/>
    <property type="match status" value="1"/>
</dbReference>